<reference evidence="3 4" key="1">
    <citation type="submission" date="2018-07" db="EMBL/GenBank/DDBJ databases">
        <title>Complete genome sequencing of Ornithinimicrobium sp. AMA3305.</title>
        <authorList>
            <person name="Bae J.-W."/>
        </authorList>
    </citation>
    <scope>NUCLEOTIDE SEQUENCE [LARGE SCALE GENOMIC DNA]</scope>
    <source>
        <strain evidence="3 4">AMA3305</strain>
    </source>
</reference>
<feature type="compositionally biased region" description="Low complexity" evidence="1">
    <location>
        <begin position="31"/>
        <end position="50"/>
    </location>
</feature>
<proteinExistence type="predicted"/>
<dbReference type="KEGG" id="orn:DV701_14850"/>
<evidence type="ECO:0000313" key="3">
    <source>
        <dbReference type="EMBL" id="AXH97224.1"/>
    </source>
</evidence>
<dbReference type="AlphaFoldDB" id="A0A345NQB6"/>
<name>A0A345NQB6_9MICO</name>
<evidence type="ECO:0000256" key="2">
    <source>
        <dbReference type="SAM" id="SignalP"/>
    </source>
</evidence>
<accession>A0A345NQB6</accession>
<evidence type="ECO:0000256" key="1">
    <source>
        <dbReference type="SAM" id="MobiDB-lite"/>
    </source>
</evidence>
<evidence type="ECO:0000313" key="4">
    <source>
        <dbReference type="Proteomes" id="UP000253790"/>
    </source>
</evidence>
<feature type="chain" id="PRO_5038752863" description="DUF4878 domain-containing protein" evidence="2">
    <location>
        <begin position="18"/>
        <end position="205"/>
    </location>
</feature>
<dbReference type="RefSeq" id="WP_114929367.1">
    <property type="nucleotide sequence ID" value="NZ_CP031229.1"/>
</dbReference>
<gene>
    <name evidence="3" type="ORF">DV701_14850</name>
</gene>
<keyword evidence="2" id="KW-0732">Signal</keyword>
<feature type="region of interest" description="Disordered" evidence="1">
    <location>
        <begin position="18"/>
        <end position="78"/>
    </location>
</feature>
<evidence type="ECO:0008006" key="5">
    <source>
        <dbReference type="Google" id="ProtNLM"/>
    </source>
</evidence>
<dbReference type="EMBL" id="CP031229">
    <property type="protein sequence ID" value="AXH97224.1"/>
    <property type="molecule type" value="Genomic_DNA"/>
</dbReference>
<protein>
    <recommendedName>
        <fullName evidence="5">DUF4878 domain-containing protein</fullName>
    </recommendedName>
</protein>
<sequence length="205" mass="21036">MRRALTTALAVSALVLAGCSGDEDPGTTPSTAPGDAPASTGAPAPTAPTDAVEETSDETSSTADPDAGGEVEGGEEGQAAADVAKEFLLAMVDADPRACDYLLSFTDIERPMTAVKADHEMCVELLPEVLKAETEAQGLDPAAAAALQGLQITGADVDGDTAVVDGDNYAEEFAEPMGRTTITLKQIDGEWYVDLDNSFAAPTEQ</sequence>
<dbReference type="OrthoDB" id="4871806at2"/>
<dbReference type="PROSITE" id="PS51257">
    <property type="entry name" value="PROKAR_LIPOPROTEIN"/>
    <property type="match status" value="1"/>
</dbReference>
<dbReference type="Proteomes" id="UP000253790">
    <property type="component" value="Chromosome"/>
</dbReference>
<organism evidence="3 4">
    <name type="scientific">Ornithinimicrobium avium</name>
    <dbReference type="NCBI Taxonomy" id="2283195"/>
    <lineage>
        <taxon>Bacteria</taxon>
        <taxon>Bacillati</taxon>
        <taxon>Actinomycetota</taxon>
        <taxon>Actinomycetes</taxon>
        <taxon>Micrococcales</taxon>
        <taxon>Ornithinimicrobiaceae</taxon>
        <taxon>Ornithinimicrobium</taxon>
    </lineage>
</organism>
<feature type="signal peptide" evidence="2">
    <location>
        <begin position="1"/>
        <end position="17"/>
    </location>
</feature>
<keyword evidence="4" id="KW-1185">Reference proteome</keyword>